<dbReference type="CDD" id="cd03139">
    <property type="entry name" value="GATase1_PfpI_2"/>
    <property type="match status" value="1"/>
</dbReference>
<dbReference type="AlphaFoldDB" id="A0A2T4Z1L9"/>
<sequence>MKPISVGIFLFEGVEVLDFAGPFEVLSVTQFEQDWKAKPFQVATFSESGETIVARNGLKILPNDSFCSAPPFDIIVIPGGPGIENEFYNAATIQWLKERMEHVQVMASVCTGAFLLAKAGLLNGKQVTTHWASIEELQNRFPDTTVMKKVKFVDQGKIITAAGVSAGIEMSLHLVDRFYGNEMAKKTARYIEYDVDFEAKGRFVE</sequence>
<reference evidence="2 3" key="1">
    <citation type="submission" date="2018-04" db="EMBL/GenBank/DDBJ databases">
        <title>Genomic Encyclopedia of Archaeal and Bacterial Type Strains, Phase II (KMG-II): from individual species to whole genera.</title>
        <authorList>
            <person name="Goeker M."/>
        </authorList>
    </citation>
    <scope>NUCLEOTIDE SEQUENCE [LARGE SCALE GENOMIC DNA]</scope>
    <source>
        <strain evidence="2 3">DSM 45169</strain>
    </source>
</reference>
<gene>
    <name evidence="2" type="ORF">C8J48_3290</name>
</gene>
<dbReference type="OrthoDB" id="6382410at2"/>
<dbReference type="InterPro" id="IPR052158">
    <property type="entry name" value="INH-QAR"/>
</dbReference>
<dbReference type="PANTHER" id="PTHR43130:SF14">
    <property type="entry name" value="DJ-1_PFPI DOMAIN-CONTAINING PROTEIN"/>
    <property type="match status" value="1"/>
</dbReference>
<name>A0A2T4Z1L9_9BACL</name>
<feature type="domain" description="DJ-1/PfpI" evidence="1">
    <location>
        <begin position="5"/>
        <end position="176"/>
    </location>
</feature>
<dbReference type="Pfam" id="PF01965">
    <property type="entry name" value="DJ-1_PfpI"/>
    <property type="match status" value="1"/>
</dbReference>
<evidence type="ECO:0000259" key="1">
    <source>
        <dbReference type="Pfam" id="PF01965"/>
    </source>
</evidence>
<dbReference type="Proteomes" id="UP000241639">
    <property type="component" value="Unassembled WGS sequence"/>
</dbReference>
<dbReference type="SUPFAM" id="SSF52317">
    <property type="entry name" value="Class I glutamine amidotransferase-like"/>
    <property type="match status" value="1"/>
</dbReference>
<comment type="caution">
    <text evidence="2">The sequence shown here is derived from an EMBL/GenBank/DDBJ whole genome shotgun (WGS) entry which is preliminary data.</text>
</comment>
<dbReference type="EMBL" id="PZZP01000003">
    <property type="protein sequence ID" value="PTM54638.1"/>
    <property type="molecule type" value="Genomic_DNA"/>
</dbReference>
<dbReference type="GO" id="GO:0006355">
    <property type="term" value="P:regulation of DNA-templated transcription"/>
    <property type="evidence" value="ECO:0007669"/>
    <property type="project" value="TreeGrafter"/>
</dbReference>
<proteinExistence type="predicted"/>
<keyword evidence="3" id="KW-1185">Reference proteome</keyword>
<dbReference type="Gene3D" id="3.40.50.880">
    <property type="match status" value="1"/>
</dbReference>
<protein>
    <submittedName>
        <fullName evidence="2">DJ-1/PfpI family protein</fullName>
    </submittedName>
</protein>
<accession>A0A2T4Z1L9</accession>
<evidence type="ECO:0000313" key="2">
    <source>
        <dbReference type="EMBL" id="PTM54638.1"/>
    </source>
</evidence>
<dbReference type="InterPro" id="IPR002818">
    <property type="entry name" value="DJ-1/PfpI"/>
</dbReference>
<dbReference type="InterPro" id="IPR029062">
    <property type="entry name" value="Class_I_gatase-like"/>
</dbReference>
<organism evidence="2 3">
    <name type="scientific">Desmospora activa DSM 45169</name>
    <dbReference type="NCBI Taxonomy" id="1121389"/>
    <lineage>
        <taxon>Bacteria</taxon>
        <taxon>Bacillati</taxon>
        <taxon>Bacillota</taxon>
        <taxon>Bacilli</taxon>
        <taxon>Bacillales</taxon>
        <taxon>Thermoactinomycetaceae</taxon>
        <taxon>Desmospora</taxon>
    </lineage>
</organism>
<evidence type="ECO:0000313" key="3">
    <source>
        <dbReference type="Proteomes" id="UP000241639"/>
    </source>
</evidence>
<dbReference type="PANTHER" id="PTHR43130">
    <property type="entry name" value="ARAC-FAMILY TRANSCRIPTIONAL REGULATOR"/>
    <property type="match status" value="1"/>
</dbReference>